<accession>A0ABN0ZMX6</accession>
<evidence type="ECO:0000313" key="7">
    <source>
        <dbReference type="EMBL" id="GAA0453219.1"/>
    </source>
</evidence>
<dbReference type="Gene3D" id="1.10.287.950">
    <property type="entry name" value="Methyl-accepting chemotaxis protein"/>
    <property type="match status" value="1"/>
</dbReference>
<sequence length="493" mass="55322">MFEGDFRTIEEQSLHKKNILLFCLLLTITIVSTIANILSGLEMSVVLTVIFGGLSILTAAGILIFMNKATVFIPYIYVIGLSGFLGFIILEASISTHNFGLIFFILVTSAIYMSRTLLLVGFISSMIIYHSFIFLHGDILDLRYETALSFILFTAIILFGLQKITKQTDNQLEQLRKENEERFNNEVKQKQQIEKQADIIKNSMEEIESQSNTNNQALDEVNRAIQEIATSTETQSNDLSSINNLIDQTASNMDQMMQDLIQIQNDTDQTSLQAQTSRHEADQLIDEIQSFEASMDQMRQTFNHLTEKVESSASFIQSIKEINEQTGLLALNASIEAARAGEHGKGFAVVADEIRKLANHTDQTASNISDNLTVMKQTNEKTDEQMEKLLKLLEQNINSVHNNGKSFDQFEAHTHNLTAKLDQFSKVAEQVSTNATRVNDTMEQISSSVEQTTASVEEITATVQEQTNQNSHLHEEIEKTTIALQQLTKESST</sequence>
<evidence type="ECO:0000313" key="8">
    <source>
        <dbReference type="Proteomes" id="UP001500740"/>
    </source>
</evidence>
<comment type="similarity">
    <text evidence="2">Belongs to the methyl-accepting chemotaxis (MCP) protein family.</text>
</comment>
<feature type="transmembrane region" description="Helical" evidence="5">
    <location>
        <begin position="142"/>
        <end position="161"/>
    </location>
</feature>
<feature type="coiled-coil region" evidence="4">
    <location>
        <begin position="281"/>
        <end position="308"/>
    </location>
</feature>
<dbReference type="PANTHER" id="PTHR32089:SF112">
    <property type="entry name" value="LYSOZYME-LIKE PROTEIN-RELATED"/>
    <property type="match status" value="1"/>
</dbReference>
<dbReference type="SMART" id="SM00283">
    <property type="entry name" value="MA"/>
    <property type="match status" value="1"/>
</dbReference>
<keyword evidence="8" id="KW-1185">Reference proteome</keyword>
<reference evidence="7 8" key="1">
    <citation type="journal article" date="2019" name="Int. J. Syst. Evol. Microbiol.">
        <title>The Global Catalogue of Microorganisms (GCM) 10K type strain sequencing project: providing services to taxonomists for standard genome sequencing and annotation.</title>
        <authorList>
            <consortium name="The Broad Institute Genomics Platform"/>
            <consortium name="The Broad Institute Genome Sequencing Center for Infectious Disease"/>
            <person name="Wu L."/>
            <person name="Ma J."/>
        </authorList>
    </citation>
    <scope>NUCLEOTIDE SEQUENCE [LARGE SCALE GENOMIC DNA]</scope>
    <source>
        <strain evidence="7 8">JCM 14193</strain>
    </source>
</reference>
<dbReference type="SUPFAM" id="SSF58104">
    <property type="entry name" value="Methyl-accepting chemotaxis protein (MCP) signaling domain"/>
    <property type="match status" value="1"/>
</dbReference>
<name>A0ABN0ZMX6_9BACI</name>
<keyword evidence="5" id="KW-0472">Membrane</keyword>
<evidence type="ECO:0000256" key="5">
    <source>
        <dbReference type="SAM" id="Phobius"/>
    </source>
</evidence>
<keyword evidence="4" id="KW-0175">Coiled coil</keyword>
<evidence type="ECO:0000256" key="3">
    <source>
        <dbReference type="PROSITE-ProRule" id="PRU00284"/>
    </source>
</evidence>
<keyword evidence="5" id="KW-1133">Transmembrane helix</keyword>
<evidence type="ECO:0000256" key="1">
    <source>
        <dbReference type="ARBA" id="ARBA00023224"/>
    </source>
</evidence>
<dbReference type="PANTHER" id="PTHR32089">
    <property type="entry name" value="METHYL-ACCEPTING CHEMOTAXIS PROTEIN MCPB"/>
    <property type="match status" value="1"/>
</dbReference>
<protein>
    <submittedName>
        <fullName evidence="7">HAMP domain-containing methyl-accepting chemotaxis protein</fullName>
    </submittedName>
</protein>
<comment type="caution">
    <text evidence="7">The sequence shown here is derived from an EMBL/GenBank/DDBJ whole genome shotgun (WGS) entry which is preliminary data.</text>
</comment>
<dbReference type="PRINTS" id="PR00260">
    <property type="entry name" value="CHEMTRNSDUCR"/>
</dbReference>
<feature type="transmembrane region" description="Helical" evidence="5">
    <location>
        <begin position="117"/>
        <end position="136"/>
    </location>
</feature>
<proteinExistence type="inferred from homology"/>
<feature type="transmembrane region" description="Helical" evidence="5">
    <location>
        <begin position="20"/>
        <end position="39"/>
    </location>
</feature>
<feature type="transmembrane region" description="Helical" evidence="5">
    <location>
        <begin position="45"/>
        <end position="65"/>
    </location>
</feature>
<evidence type="ECO:0000256" key="4">
    <source>
        <dbReference type="SAM" id="Coils"/>
    </source>
</evidence>
<evidence type="ECO:0000259" key="6">
    <source>
        <dbReference type="PROSITE" id="PS50111"/>
    </source>
</evidence>
<dbReference type="Pfam" id="PF00015">
    <property type="entry name" value="MCPsignal"/>
    <property type="match status" value="1"/>
</dbReference>
<feature type="domain" description="Methyl-accepting transducer" evidence="6">
    <location>
        <begin position="217"/>
        <end position="460"/>
    </location>
</feature>
<feature type="transmembrane region" description="Helical" evidence="5">
    <location>
        <begin position="72"/>
        <end position="90"/>
    </location>
</feature>
<dbReference type="InterPro" id="IPR004089">
    <property type="entry name" value="MCPsignal_dom"/>
</dbReference>
<feature type="transmembrane region" description="Helical" evidence="5">
    <location>
        <begin position="96"/>
        <end position="112"/>
    </location>
</feature>
<dbReference type="PROSITE" id="PS50111">
    <property type="entry name" value="CHEMOTAXIS_TRANSDUC_2"/>
    <property type="match status" value="1"/>
</dbReference>
<dbReference type="RefSeq" id="WP_343781559.1">
    <property type="nucleotide sequence ID" value="NZ_BAAACZ010000005.1"/>
</dbReference>
<dbReference type="EMBL" id="BAAACZ010000005">
    <property type="protein sequence ID" value="GAA0453219.1"/>
    <property type="molecule type" value="Genomic_DNA"/>
</dbReference>
<dbReference type="InterPro" id="IPR004090">
    <property type="entry name" value="Chemotax_Me-accpt_rcpt"/>
</dbReference>
<feature type="coiled-coil region" evidence="4">
    <location>
        <begin position="375"/>
        <end position="403"/>
    </location>
</feature>
<gene>
    <name evidence="7" type="ORF">GCM10008935_04890</name>
</gene>
<evidence type="ECO:0000256" key="2">
    <source>
        <dbReference type="ARBA" id="ARBA00029447"/>
    </source>
</evidence>
<organism evidence="7 8">
    <name type="scientific">Alkalibacillus silvisoli</name>
    <dbReference type="NCBI Taxonomy" id="392823"/>
    <lineage>
        <taxon>Bacteria</taxon>
        <taxon>Bacillati</taxon>
        <taxon>Bacillota</taxon>
        <taxon>Bacilli</taxon>
        <taxon>Bacillales</taxon>
        <taxon>Bacillaceae</taxon>
        <taxon>Alkalibacillus</taxon>
    </lineage>
</organism>
<dbReference type="Proteomes" id="UP001500740">
    <property type="component" value="Unassembled WGS sequence"/>
</dbReference>
<keyword evidence="5" id="KW-0812">Transmembrane</keyword>
<feature type="coiled-coil region" evidence="4">
    <location>
        <begin position="449"/>
        <end position="490"/>
    </location>
</feature>
<keyword evidence="1 3" id="KW-0807">Transducer</keyword>
<feature type="coiled-coil region" evidence="4">
    <location>
        <begin position="161"/>
        <end position="227"/>
    </location>
</feature>